<organism evidence="1 2">
    <name type="scientific">Burkholderia plantarii</name>
    <dbReference type="NCBI Taxonomy" id="41899"/>
    <lineage>
        <taxon>Bacteria</taxon>
        <taxon>Pseudomonadati</taxon>
        <taxon>Pseudomonadota</taxon>
        <taxon>Betaproteobacteria</taxon>
        <taxon>Burkholderiales</taxon>
        <taxon>Burkholderiaceae</taxon>
        <taxon>Burkholderia</taxon>
    </lineage>
</organism>
<reference evidence="1 2" key="2">
    <citation type="journal article" date="2016" name="Appl. Microbiol. Biotechnol.">
        <title>Mutations improving production and secretion of extracellular lipase by Burkholderia glumae PG1.</title>
        <authorList>
            <person name="Knapp A."/>
            <person name="Voget S."/>
            <person name="Gao R."/>
            <person name="Zaburannyi N."/>
            <person name="Krysciak D."/>
            <person name="Breuer M."/>
            <person name="Hauer B."/>
            <person name="Streit W.R."/>
            <person name="Muller R."/>
            <person name="Daniel R."/>
            <person name="Jaeger K.E."/>
        </authorList>
    </citation>
    <scope>NUCLEOTIDE SEQUENCE [LARGE SCALE GENOMIC DNA]</scope>
    <source>
        <strain evidence="1 2">PG1</strain>
    </source>
</reference>
<dbReference type="KEGG" id="bgp:BGL_1c28240"/>
<dbReference type="RefSeq" id="WP_042625645.1">
    <property type="nucleotide sequence ID" value="NZ_CP002580.1"/>
</dbReference>
<gene>
    <name evidence="1" type="ORF">BGL_1c28240</name>
</gene>
<protein>
    <submittedName>
        <fullName evidence="1">Uncharacterized protein</fullName>
    </submittedName>
</protein>
<accession>A0A0B6RPQ3</accession>
<evidence type="ECO:0000313" key="1">
    <source>
        <dbReference type="EMBL" id="AJK47302.1"/>
    </source>
</evidence>
<keyword evidence="2" id="KW-1185">Reference proteome</keyword>
<dbReference type="Proteomes" id="UP000031838">
    <property type="component" value="Chromosome 1"/>
</dbReference>
<dbReference type="AlphaFoldDB" id="A0A0B6RPQ3"/>
<proteinExistence type="predicted"/>
<evidence type="ECO:0000313" key="2">
    <source>
        <dbReference type="Proteomes" id="UP000031838"/>
    </source>
</evidence>
<dbReference type="EMBL" id="CP002580">
    <property type="protein sequence ID" value="AJK47302.1"/>
    <property type="molecule type" value="Genomic_DNA"/>
</dbReference>
<reference evidence="2" key="1">
    <citation type="submission" date="2011-03" db="EMBL/GenBank/DDBJ databases">
        <authorList>
            <person name="Voget S."/>
            <person name="Streit W.R."/>
            <person name="Jaeger K.E."/>
            <person name="Daniel R."/>
        </authorList>
    </citation>
    <scope>NUCLEOTIDE SEQUENCE [LARGE SCALE GENOMIC DNA]</scope>
    <source>
        <strain evidence="2">PG1</strain>
    </source>
</reference>
<name>A0A0B6RPQ3_BURPL</name>
<dbReference type="HOGENOM" id="CLU_1097010_0_0_4"/>
<sequence length="245" mass="28036">MTDGDKASFFHRLIAPMTRRLKYLAELTSREQSVDDLKNEAWILAEEIKAKQGRHIEPEDEELQDAIVAQLFKRFGKFVNRQFRHAVRLDQEERNADGEFTTNSVFARLSAPAWNEPEVAAQQAEEETAKQAAIAARFSEAVAYFHMFDYFDGSSEALASHLAIAATMLQRRVRHAERTAREQPSMFDGIASIPRDFMAKPGARRYKPESNKFKRICGTAPSQLHLFLRYGKVFGPVKGRMRRVI</sequence>